<dbReference type="EMBL" id="CABFJX010000397">
    <property type="protein sequence ID" value="VTT79492.1"/>
    <property type="molecule type" value="Genomic_DNA"/>
</dbReference>
<reference evidence="2" key="1">
    <citation type="submission" date="2019-05" db="EMBL/GenBank/DDBJ databases">
        <authorList>
            <person name="Piombo E."/>
        </authorList>
    </citation>
    <scope>NUCLEOTIDE SEQUENCE</scope>
    <source>
        <strain evidence="2">C2S</strain>
    </source>
</reference>
<evidence type="ECO:0000259" key="1">
    <source>
        <dbReference type="Pfam" id="PF26528"/>
    </source>
</evidence>
<protein>
    <recommendedName>
        <fullName evidence="1">SnoaL-like domain-containing protein</fullName>
    </recommendedName>
</protein>
<feature type="domain" description="SnoaL-like" evidence="1">
    <location>
        <begin position="10"/>
        <end position="126"/>
    </location>
</feature>
<dbReference type="AlphaFoldDB" id="A0A9Q9RVZ1"/>
<comment type="caution">
    <text evidence="2">The sequence shown here is derived from an EMBL/GenBank/DDBJ whole genome shotgun (WGS) entry which is preliminary data.</text>
</comment>
<feature type="non-terminal residue" evidence="2">
    <location>
        <position position="126"/>
    </location>
</feature>
<name>A0A9Q9RVZ1_FUSFU</name>
<proteinExistence type="predicted"/>
<dbReference type="InterPro" id="IPR058931">
    <property type="entry name" value="SnoaL_6"/>
</dbReference>
<sequence>MASPEYSPPEEELFKLYREYRETKSIEAKALFFSSQCRQICRTDPAYAAKGRDTILHYLRESGDVLQRIYRDAGWDISEMDPASVKSFYTMRPLITSEREDFATIRELAPAGFASLEEVRDKAKTE</sequence>
<evidence type="ECO:0000313" key="2">
    <source>
        <dbReference type="EMBL" id="VTT79492.1"/>
    </source>
</evidence>
<evidence type="ECO:0000313" key="3">
    <source>
        <dbReference type="Proteomes" id="UP000760494"/>
    </source>
</evidence>
<gene>
    <name evidence="2" type="ORF">C2S_11297</name>
</gene>
<accession>A0A9Q9RVZ1</accession>
<dbReference type="Proteomes" id="UP000760494">
    <property type="component" value="Unassembled WGS sequence"/>
</dbReference>
<dbReference type="Pfam" id="PF26528">
    <property type="entry name" value="SnoaL_6"/>
    <property type="match status" value="1"/>
</dbReference>
<organism evidence="2 3">
    <name type="scientific">Fusarium fujikuroi</name>
    <name type="common">Bakanae and foot rot disease fungus</name>
    <name type="synonym">Gibberella fujikuroi</name>
    <dbReference type="NCBI Taxonomy" id="5127"/>
    <lineage>
        <taxon>Eukaryota</taxon>
        <taxon>Fungi</taxon>
        <taxon>Dikarya</taxon>
        <taxon>Ascomycota</taxon>
        <taxon>Pezizomycotina</taxon>
        <taxon>Sordariomycetes</taxon>
        <taxon>Hypocreomycetidae</taxon>
        <taxon>Hypocreales</taxon>
        <taxon>Nectriaceae</taxon>
        <taxon>Fusarium</taxon>
        <taxon>Fusarium fujikuroi species complex</taxon>
    </lineage>
</organism>